<dbReference type="AlphaFoldDB" id="A0AAN6MHK1"/>
<reference evidence="2" key="1">
    <citation type="journal article" date="2023" name="Mol. Phylogenet. Evol.">
        <title>Genome-scale phylogeny and comparative genomics of the fungal order Sordariales.</title>
        <authorList>
            <person name="Hensen N."/>
            <person name="Bonometti L."/>
            <person name="Westerberg I."/>
            <person name="Brannstrom I.O."/>
            <person name="Guillou S."/>
            <person name="Cros-Aarteil S."/>
            <person name="Calhoun S."/>
            <person name="Haridas S."/>
            <person name="Kuo A."/>
            <person name="Mondo S."/>
            <person name="Pangilinan J."/>
            <person name="Riley R."/>
            <person name="LaButti K."/>
            <person name="Andreopoulos B."/>
            <person name="Lipzen A."/>
            <person name="Chen C."/>
            <person name="Yan M."/>
            <person name="Daum C."/>
            <person name="Ng V."/>
            <person name="Clum A."/>
            <person name="Steindorff A."/>
            <person name="Ohm R.A."/>
            <person name="Martin F."/>
            <person name="Silar P."/>
            <person name="Natvig D.O."/>
            <person name="Lalanne C."/>
            <person name="Gautier V."/>
            <person name="Ament-Velasquez S.L."/>
            <person name="Kruys A."/>
            <person name="Hutchinson M.I."/>
            <person name="Powell A.J."/>
            <person name="Barry K."/>
            <person name="Miller A.N."/>
            <person name="Grigoriev I.V."/>
            <person name="Debuchy R."/>
            <person name="Gladieux P."/>
            <person name="Hiltunen Thoren M."/>
            <person name="Johannesson H."/>
        </authorList>
    </citation>
    <scope>NUCLEOTIDE SEQUENCE</scope>
    <source>
        <strain evidence="2">CBS 103.79</strain>
    </source>
</reference>
<gene>
    <name evidence="2" type="ORF">C8A05DRAFT_17383</name>
</gene>
<proteinExistence type="predicted"/>
<evidence type="ECO:0000259" key="1">
    <source>
        <dbReference type="Pfam" id="PF06985"/>
    </source>
</evidence>
<accession>A0AAN6MHK1</accession>
<evidence type="ECO:0000313" key="2">
    <source>
        <dbReference type="EMBL" id="KAK3900296.1"/>
    </source>
</evidence>
<dbReference type="InterPro" id="IPR052895">
    <property type="entry name" value="HetReg/Transcr_Mod"/>
</dbReference>
<dbReference type="InterPro" id="IPR010730">
    <property type="entry name" value="HET"/>
</dbReference>
<feature type="domain" description="Heterokaryon incompatibility" evidence="1">
    <location>
        <begin position="54"/>
        <end position="194"/>
    </location>
</feature>
<dbReference type="Pfam" id="PF26639">
    <property type="entry name" value="Het-6_barrel"/>
    <property type="match status" value="1"/>
</dbReference>
<evidence type="ECO:0000313" key="3">
    <source>
        <dbReference type="Proteomes" id="UP001303889"/>
    </source>
</evidence>
<dbReference type="EMBL" id="MU855686">
    <property type="protein sequence ID" value="KAK3900296.1"/>
    <property type="molecule type" value="Genomic_DNA"/>
</dbReference>
<protein>
    <submittedName>
        <fullName evidence="2">HET-domain-containing protein</fullName>
    </submittedName>
</protein>
<sequence length="607" mass="66601">MSIPQPQNIYDPLNPPTHPLGPHIRLLTISPSPDYSSPLSVTLHPTLLLSAPPFDALSYVWGPPHPRETITCNGEAFSVTVNLAAALRRVRGRNLRMGREEAFLWADAICVNQQDLEERGAHVGFMGRVYQQAEGVVVHLGEVPQWEREEGAGGGGEGGGVLGGGDPLVGDGRWESLRVMLGVPWFTRAWVVQEVGLAREPLVMYAEEEFLYRDLMRLAAWQERCAPTVASRWGVEFSTIHGDWLDWSVEGAEAWKGDLDRTFLDLVNQASWLGCADHRDHIYSLLGHPFAMMEVEGEGTGKEMVVVPDYTKSVEDVYLELAVKLIRQPRGLRVLSAVEHVSGGEIGADRDSPSWVPLWKQSVTICTLGIFSGFYYNASGGLAPEKKPSEGRVLRVKGMLVDIVAETFPFDNSHLELPWTADSPRRLADTMKSIWEACIKREPRKGGPSLYGTDEGVGMDALSLTLVSGLTGYDSAESPEHFATHRANFRAYCGVSGLVVDNDLASGASPVGDAEKFWLDMHLVAYGRTFFLTERGYFGLGPRVVRPGDQCVVLAGAKVPFVVREVEGGGDRDGRWRLVGECYLHGIMNSEVTGSLGGDGVRDMELI</sequence>
<keyword evidence="3" id="KW-1185">Reference proteome</keyword>
<dbReference type="Proteomes" id="UP001303889">
    <property type="component" value="Unassembled WGS sequence"/>
</dbReference>
<name>A0AAN6MHK1_9PEZI</name>
<comment type="caution">
    <text evidence="2">The sequence shown here is derived from an EMBL/GenBank/DDBJ whole genome shotgun (WGS) entry which is preliminary data.</text>
</comment>
<dbReference type="PANTHER" id="PTHR24148">
    <property type="entry name" value="ANKYRIN REPEAT DOMAIN-CONTAINING PROTEIN 39 HOMOLOG-RELATED"/>
    <property type="match status" value="1"/>
</dbReference>
<organism evidence="2 3">
    <name type="scientific">Staphylotrichum tortipilum</name>
    <dbReference type="NCBI Taxonomy" id="2831512"/>
    <lineage>
        <taxon>Eukaryota</taxon>
        <taxon>Fungi</taxon>
        <taxon>Dikarya</taxon>
        <taxon>Ascomycota</taxon>
        <taxon>Pezizomycotina</taxon>
        <taxon>Sordariomycetes</taxon>
        <taxon>Sordariomycetidae</taxon>
        <taxon>Sordariales</taxon>
        <taxon>Chaetomiaceae</taxon>
        <taxon>Staphylotrichum</taxon>
    </lineage>
</organism>
<dbReference type="PANTHER" id="PTHR24148:SF73">
    <property type="entry name" value="HET DOMAIN PROTEIN (AFU_ORTHOLOGUE AFUA_8G01020)"/>
    <property type="match status" value="1"/>
</dbReference>
<reference evidence="2" key="2">
    <citation type="submission" date="2023-05" db="EMBL/GenBank/DDBJ databases">
        <authorList>
            <consortium name="Lawrence Berkeley National Laboratory"/>
            <person name="Steindorff A."/>
            <person name="Hensen N."/>
            <person name="Bonometti L."/>
            <person name="Westerberg I."/>
            <person name="Brannstrom I.O."/>
            <person name="Guillou S."/>
            <person name="Cros-Aarteil S."/>
            <person name="Calhoun S."/>
            <person name="Haridas S."/>
            <person name="Kuo A."/>
            <person name="Mondo S."/>
            <person name="Pangilinan J."/>
            <person name="Riley R."/>
            <person name="Labutti K."/>
            <person name="Andreopoulos B."/>
            <person name="Lipzen A."/>
            <person name="Chen C."/>
            <person name="Yanf M."/>
            <person name="Daum C."/>
            <person name="Ng V."/>
            <person name="Clum A."/>
            <person name="Ohm R."/>
            <person name="Martin F."/>
            <person name="Silar P."/>
            <person name="Natvig D."/>
            <person name="Lalanne C."/>
            <person name="Gautier V."/>
            <person name="Ament-Velasquez S.L."/>
            <person name="Kruys A."/>
            <person name="Hutchinson M.I."/>
            <person name="Powell A.J."/>
            <person name="Barry K."/>
            <person name="Miller A.N."/>
            <person name="Grigoriev I.V."/>
            <person name="Debuchy R."/>
            <person name="Gladieux P."/>
            <person name="Thoren M.H."/>
            <person name="Johannesson H."/>
        </authorList>
    </citation>
    <scope>NUCLEOTIDE SEQUENCE</scope>
    <source>
        <strain evidence="2">CBS 103.79</strain>
    </source>
</reference>
<dbReference type="Pfam" id="PF06985">
    <property type="entry name" value="HET"/>
    <property type="match status" value="1"/>
</dbReference>